<gene>
    <name evidence="10" type="ORF">PR048_018396</name>
</gene>
<protein>
    <recommendedName>
        <fullName evidence="1">RNA-directed DNA polymerase</fullName>
        <ecNumber evidence="1">2.7.7.49</ecNumber>
    </recommendedName>
</protein>
<keyword evidence="6" id="KW-0378">Hydrolase</keyword>
<dbReference type="Gene3D" id="3.10.10.10">
    <property type="entry name" value="HIV Type 1 Reverse Transcriptase, subunit A, domain 1"/>
    <property type="match status" value="1"/>
</dbReference>
<dbReference type="EC" id="2.7.7.49" evidence="1"/>
<comment type="caution">
    <text evidence="10">The sequence shown here is derived from an EMBL/GenBank/DDBJ whole genome shotgun (WGS) entry which is preliminary data.</text>
</comment>
<reference evidence="10 11" key="1">
    <citation type="submission" date="2023-02" db="EMBL/GenBank/DDBJ databases">
        <title>LHISI_Scaffold_Assembly.</title>
        <authorList>
            <person name="Stuart O.P."/>
            <person name="Cleave R."/>
            <person name="Magrath M.J.L."/>
            <person name="Mikheyev A.S."/>
        </authorList>
    </citation>
    <scope>NUCLEOTIDE SEQUENCE [LARGE SCALE GENOMIC DNA]</scope>
    <source>
        <strain evidence="10">Daus_M_001</strain>
        <tissue evidence="10">Leg muscle</tissue>
    </source>
</reference>
<evidence type="ECO:0000256" key="3">
    <source>
        <dbReference type="ARBA" id="ARBA00022695"/>
    </source>
</evidence>
<feature type="compositionally biased region" description="Basic and acidic residues" evidence="8">
    <location>
        <begin position="780"/>
        <end position="794"/>
    </location>
</feature>
<feature type="region of interest" description="Disordered" evidence="8">
    <location>
        <begin position="775"/>
        <end position="806"/>
    </location>
</feature>
<evidence type="ECO:0000259" key="9">
    <source>
        <dbReference type="PROSITE" id="PS50994"/>
    </source>
</evidence>
<keyword evidence="4" id="KW-0540">Nuclease</keyword>
<evidence type="ECO:0000256" key="6">
    <source>
        <dbReference type="ARBA" id="ARBA00022801"/>
    </source>
</evidence>
<dbReference type="Pfam" id="PF00665">
    <property type="entry name" value="rve"/>
    <property type="match status" value="1"/>
</dbReference>
<evidence type="ECO:0000256" key="5">
    <source>
        <dbReference type="ARBA" id="ARBA00022759"/>
    </source>
</evidence>
<keyword evidence="11" id="KW-1185">Reference proteome</keyword>
<evidence type="ECO:0000313" key="10">
    <source>
        <dbReference type="EMBL" id="KAJ8881910.1"/>
    </source>
</evidence>
<dbReference type="Pfam" id="PF17917">
    <property type="entry name" value="RT_RNaseH"/>
    <property type="match status" value="1"/>
</dbReference>
<dbReference type="InterPro" id="IPR041588">
    <property type="entry name" value="Integrase_H2C2"/>
</dbReference>
<dbReference type="CDD" id="cd01647">
    <property type="entry name" value="RT_LTR"/>
    <property type="match status" value="1"/>
</dbReference>
<evidence type="ECO:0000256" key="1">
    <source>
        <dbReference type="ARBA" id="ARBA00012493"/>
    </source>
</evidence>
<sequence>MIHNHIQPTPNYIAERFKFVKCAQQPDESISEFMSVLKGLSVHCDFGDTLLERLHDKLLSGVKSDRIHQKLLAEENLTYDYAVKLATSIECALAESAIVFFFQNPPSVAEGTSGGGVTTVSNFTTAQHYRQGIGFAEARVFLLWRGNSCQSGVQCVDSKVHQWCPPPPGGRGINTKMVINVKVKIKLSEISLPLYVVEKGAATLLGRDWLKKLEIKISVPVCKVEFSQRTVAKYLSESYSAVFAPVLGMYTKDTVALYFKQDAKPQYHKARTLPFALNAKVYQEVLDMLVKVGVLKSVEFTEWATPIVPIIKKDGTVRICGDYKITINPVIETGHYPVPRIEDILNSTGKCKKFRKIDFSKAYQQVLLDENSRKYVAIIPQKGLFQYSPIPFGISSGPGIFQRLMKQLLVDIESVVVFLDNILFTQKKTERPIAFASHSLTKAEVNYSQIEKESLALMFGGKHCYQYLYGTKFVLVTNHKMSLSIFGPKKGIPVMATAWLQRYAVFCLILIFDTVFDNSECHGNADDLSRLPPSQGISEPMLGAIADDSYRAELLQKLHCSHMGIVKIKSLARAYFCWPSMDKRIEELGNSSTALHIDFLGQCTGKLFLVMVDVYTKWLEAAEVPSTVAIHTISFLKLLMARFGTYTQLVSDNGPPFTPEEFQTFVQIRGIHHVTSPPYHPQSNGQAESCVGFYKYKLKSLLLSRGNMPEKSPSLCEMNMRIEYDLLHSTGGELHKQHTPTTLVSTVKREFQAGDEVKVYGCQEKGSINATELVEQEEGGMEKSLEKDTGKTGEEGQEVARNTEMGVRGMDVETQALGVTGTLGWNQEVSYSS</sequence>
<dbReference type="Gene3D" id="1.10.340.70">
    <property type="match status" value="1"/>
</dbReference>
<dbReference type="Pfam" id="PF17921">
    <property type="entry name" value="Integrase_H2C2"/>
    <property type="match status" value="1"/>
</dbReference>
<keyword evidence="3" id="KW-0548">Nucleotidyltransferase</keyword>
<evidence type="ECO:0000256" key="2">
    <source>
        <dbReference type="ARBA" id="ARBA00022679"/>
    </source>
</evidence>
<dbReference type="InterPro" id="IPR041373">
    <property type="entry name" value="RT_RNaseH"/>
</dbReference>
<evidence type="ECO:0000256" key="7">
    <source>
        <dbReference type="ARBA" id="ARBA00022918"/>
    </source>
</evidence>
<dbReference type="InterPro" id="IPR043502">
    <property type="entry name" value="DNA/RNA_pol_sf"/>
</dbReference>
<dbReference type="SUPFAM" id="SSF56672">
    <property type="entry name" value="DNA/RNA polymerases"/>
    <property type="match status" value="1"/>
</dbReference>
<dbReference type="PROSITE" id="PS50994">
    <property type="entry name" value="INTEGRASE"/>
    <property type="match status" value="1"/>
</dbReference>
<name>A0ABQ9HC43_9NEOP</name>
<dbReference type="PANTHER" id="PTHR37984:SF13">
    <property type="entry name" value="RIBONUCLEASE H"/>
    <property type="match status" value="1"/>
</dbReference>
<dbReference type="InterPro" id="IPR043128">
    <property type="entry name" value="Rev_trsase/Diguanyl_cyclase"/>
</dbReference>
<dbReference type="Gene3D" id="3.30.70.270">
    <property type="match status" value="1"/>
</dbReference>
<feature type="domain" description="Integrase catalytic" evidence="9">
    <location>
        <begin position="585"/>
        <end position="748"/>
    </location>
</feature>
<dbReference type="EMBL" id="JARBHB010000006">
    <property type="protein sequence ID" value="KAJ8881910.1"/>
    <property type="molecule type" value="Genomic_DNA"/>
</dbReference>
<dbReference type="SUPFAM" id="SSF53098">
    <property type="entry name" value="Ribonuclease H-like"/>
    <property type="match status" value="1"/>
</dbReference>
<proteinExistence type="predicted"/>
<dbReference type="InterPro" id="IPR012337">
    <property type="entry name" value="RNaseH-like_sf"/>
</dbReference>
<keyword evidence="2" id="KW-0808">Transferase</keyword>
<organism evidence="10 11">
    <name type="scientific">Dryococelus australis</name>
    <dbReference type="NCBI Taxonomy" id="614101"/>
    <lineage>
        <taxon>Eukaryota</taxon>
        <taxon>Metazoa</taxon>
        <taxon>Ecdysozoa</taxon>
        <taxon>Arthropoda</taxon>
        <taxon>Hexapoda</taxon>
        <taxon>Insecta</taxon>
        <taxon>Pterygota</taxon>
        <taxon>Neoptera</taxon>
        <taxon>Polyneoptera</taxon>
        <taxon>Phasmatodea</taxon>
        <taxon>Verophasmatodea</taxon>
        <taxon>Anareolatae</taxon>
        <taxon>Phasmatidae</taxon>
        <taxon>Eurycanthinae</taxon>
        <taxon>Dryococelus</taxon>
    </lineage>
</organism>
<dbReference type="Gene3D" id="3.30.420.10">
    <property type="entry name" value="Ribonuclease H-like superfamily/Ribonuclease H"/>
    <property type="match status" value="1"/>
</dbReference>
<dbReference type="InterPro" id="IPR001584">
    <property type="entry name" value="Integrase_cat-core"/>
</dbReference>
<evidence type="ECO:0000256" key="4">
    <source>
        <dbReference type="ARBA" id="ARBA00022722"/>
    </source>
</evidence>
<dbReference type="Proteomes" id="UP001159363">
    <property type="component" value="Chromosome 5"/>
</dbReference>
<accession>A0ABQ9HC43</accession>
<dbReference type="PANTHER" id="PTHR37984">
    <property type="entry name" value="PROTEIN CBG26694"/>
    <property type="match status" value="1"/>
</dbReference>
<dbReference type="InterPro" id="IPR050951">
    <property type="entry name" value="Retrovirus_Pol_polyprotein"/>
</dbReference>
<keyword evidence="7" id="KW-0695">RNA-directed DNA polymerase</keyword>
<dbReference type="InterPro" id="IPR036397">
    <property type="entry name" value="RNaseH_sf"/>
</dbReference>
<keyword evidence="5" id="KW-0255">Endonuclease</keyword>
<evidence type="ECO:0000256" key="8">
    <source>
        <dbReference type="SAM" id="MobiDB-lite"/>
    </source>
</evidence>
<evidence type="ECO:0000313" key="11">
    <source>
        <dbReference type="Proteomes" id="UP001159363"/>
    </source>
</evidence>